<name>A0A8J7YZ58_9ARCH</name>
<dbReference type="EMBL" id="JAACQH010000096">
    <property type="protein sequence ID" value="NCS91651.1"/>
    <property type="molecule type" value="Genomic_DNA"/>
</dbReference>
<feature type="domain" description="FKBP26 IF" evidence="6">
    <location>
        <begin position="87"/>
        <end position="130"/>
    </location>
</feature>
<dbReference type="Gene3D" id="2.40.10.330">
    <property type="match status" value="1"/>
</dbReference>
<comment type="caution">
    <text evidence="7">The sequence shown here is derived from an EMBL/GenBank/DDBJ whole genome shotgun (WGS) entry which is preliminary data.</text>
</comment>
<proteinExistence type="inferred from homology"/>
<dbReference type="Proteomes" id="UP000738826">
    <property type="component" value="Unassembled WGS sequence"/>
</dbReference>
<evidence type="ECO:0000256" key="5">
    <source>
        <dbReference type="ARBA" id="ARBA00023235"/>
    </source>
</evidence>
<dbReference type="PANTHER" id="PTHR47861">
    <property type="entry name" value="FKBP-TYPE PEPTIDYL-PROLYL CIS-TRANS ISOMERASE SLYD"/>
    <property type="match status" value="1"/>
</dbReference>
<dbReference type="AlphaFoldDB" id="A0A8J7YZ58"/>
<dbReference type="Gene3D" id="3.30.70.2210">
    <property type="match status" value="1"/>
</dbReference>
<accession>A0A8J7YZ58</accession>
<evidence type="ECO:0000256" key="3">
    <source>
        <dbReference type="ARBA" id="ARBA00013194"/>
    </source>
</evidence>
<evidence type="ECO:0000259" key="6">
    <source>
        <dbReference type="Pfam" id="PF22199"/>
    </source>
</evidence>
<evidence type="ECO:0000256" key="1">
    <source>
        <dbReference type="ARBA" id="ARBA00000971"/>
    </source>
</evidence>
<evidence type="ECO:0000313" key="8">
    <source>
        <dbReference type="Proteomes" id="UP000738826"/>
    </source>
</evidence>
<evidence type="ECO:0000256" key="4">
    <source>
        <dbReference type="ARBA" id="ARBA00023110"/>
    </source>
</evidence>
<dbReference type="GO" id="GO:0003755">
    <property type="term" value="F:peptidyl-prolyl cis-trans isomerase activity"/>
    <property type="evidence" value="ECO:0007669"/>
    <property type="project" value="UniProtKB-KW"/>
</dbReference>
<dbReference type="EC" id="5.2.1.8" evidence="3"/>
<keyword evidence="5" id="KW-0413">Isomerase</keyword>
<dbReference type="InterPro" id="IPR048261">
    <property type="entry name" value="SlpA/SlyD-like_ins_sf"/>
</dbReference>
<protein>
    <recommendedName>
        <fullName evidence="3">peptidylprolyl isomerase</fullName>
        <ecNumber evidence="3">5.2.1.8</ecNumber>
    </recommendedName>
</protein>
<gene>
    <name evidence="7" type="ORF">GW779_04475</name>
</gene>
<dbReference type="PANTHER" id="PTHR47861:SF2">
    <property type="entry name" value="LONG-TYPE PEPTIDYL-PROLYL CIS-TRANS ISOMERASE"/>
    <property type="match status" value="1"/>
</dbReference>
<dbReference type="InterPro" id="IPR054016">
    <property type="entry name" value="FKBP26_IF"/>
</dbReference>
<dbReference type="SUPFAM" id="SSF54534">
    <property type="entry name" value="FKBP-like"/>
    <property type="match status" value="1"/>
</dbReference>
<evidence type="ECO:0000256" key="2">
    <source>
        <dbReference type="ARBA" id="ARBA00006577"/>
    </source>
</evidence>
<evidence type="ECO:0000313" key="7">
    <source>
        <dbReference type="EMBL" id="NCS91651.1"/>
    </source>
</evidence>
<comment type="catalytic activity">
    <reaction evidence="1">
        <text>[protein]-peptidylproline (omega=180) = [protein]-peptidylproline (omega=0)</text>
        <dbReference type="Rhea" id="RHEA:16237"/>
        <dbReference type="Rhea" id="RHEA-COMP:10747"/>
        <dbReference type="Rhea" id="RHEA-COMP:10748"/>
        <dbReference type="ChEBI" id="CHEBI:83833"/>
        <dbReference type="ChEBI" id="CHEBI:83834"/>
        <dbReference type="EC" id="5.2.1.8"/>
    </reaction>
</comment>
<organism evidence="7 8">
    <name type="scientific">Candidatus Altarchaeum hamiconexum</name>
    <dbReference type="NCBI Taxonomy" id="1803513"/>
    <lineage>
        <taxon>Archaea</taxon>
        <taxon>Candidatus Altarchaeota</taxon>
        <taxon>Candidatus Altiarchaeia</taxon>
        <taxon>Candidatus Altarchaeales</taxon>
        <taxon>Candidatus Altarchaeaceae</taxon>
        <taxon>Candidatus Altarchaeum</taxon>
    </lineage>
</organism>
<dbReference type="Gene3D" id="3.10.50.40">
    <property type="match status" value="1"/>
</dbReference>
<dbReference type="InterPro" id="IPR046357">
    <property type="entry name" value="PPIase_dom_sf"/>
</dbReference>
<sequence length="228" mass="26212">MDFIKISYTGKTEDGKVFATTDRKTAKENDIYNEKTIYNQVILIYEEGNDKITEKIKEEIKSENIGTEKEIVVPKELNQSHNPKLVQIYPLNMFKKQNLNPFIGMLFKSGEAVGKVISVAGGRVKVDFNSDFAGKELIYKVKIEGIAATDEEKVNYLVERNFNTTENFLINLERADGKKKGKDILNIEVPKNTFTDELILKRKLMFVNDVLKYLNIKEVVFTEKWNGK</sequence>
<keyword evidence="4" id="KW-0697">Rotamase</keyword>
<comment type="similarity">
    <text evidence="2">Belongs to the FKBP-type PPIase family.</text>
</comment>
<reference evidence="7" key="1">
    <citation type="submission" date="2019-11" db="EMBL/GenBank/DDBJ databases">
        <title>Lipid analysis of CO2-rich subsurface aquifers suggests an autotrophy-based deep biosphere with lysolipids enriched in CPR bacteria.</title>
        <authorList>
            <person name="Probst A.J."/>
            <person name="Elling F.J."/>
            <person name="Castelle C.J."/>
            <person name="Zhu Q."/>
            <person name="Elvert M."/>
            <person name="Birarda G."/>
            <person name="Holman H.-Y."/>
            <person name="Lane K.R."/>
            <person name="Ladd B."/>
            <person name="Ryan M.C."/>
            <person name="Woyke T."/>
            <person name="Hinrichs K.-U."/>
            <person name="Banfield J.F."/>
        </authorList>
    </citation>
    <scope>NUCLEOTIDE SEQUENCE</scope>
    <source>
        <strain evidence="7">CG_2015-04_33_537</strain>
    </source>
</reference>
<dbReference type="Pfam" id="PF22199">
    <property type="entry name" value="FKBP26_IF"/>
    <property type="match status" value="1"/>
</dbReference>